<sequence length="610" mass="67122">MTNPSPRSTAQAQTAATRRKQRMQSRKHGIRTPAKRTSTASTVGDTVDEDVAEEQRAEHGTKDGDANVEYNPFEPMKTTKQMIFSEEPASSSSSATAESPQPPTKKHQRRISNIPQPTGSTLPPRKVIPIFPSKHEGSIFGLSSTEGNKSETIEEQTGTSLSAKNTESTTESKPLQTESQTSASDKVDENLQHDEEDSVPVGSEDSTQVVFAQEKEMVSVVEAKPKEPPAIETEDETLHLLEEKEEAIEKVDARDCDSKEEVVKDSCPQGEVKAPVVFSRPVARLPKRSSSYPEIRRSFYAPTSSAETSDLLRPGLNKSEQSNQNLFDVPLHVVPADPTRAVLADFKNVDFPKRPQANQNTSNQDVVEHPSKRPKTAGKFGPGGPDQPQPLHRTLHRSSSDLTGNVVGPGPHLRSNMPDGALRPGLRPRPETLRLPSPSLRLSSSPPTPVQLIRTPLSPTGSFNGYPITVTLTRQISASGTLTPIPENRPLRNLSPTTELAKETTRLTETPLPAYTAPRQDQNTDVVINVSEIDRPPIVQKDIIIREEQEIRDGNGNGDRKEWKDFPWWQRFLFAPLWAIVYVVRAICGAFICIGSAIWAAIRLVACKKV</sequence>
<reference evidence="3 4" key="1">
    <citation type="journal article" date="2018" name="Nat. Ecol. Evol.">
        <title>Pezizomycetes genomes reveal the molecular basis of ectomycorrhizal truffle lifestyle.</title>
        <authorList>
            <person name="Murat C."/>
            <person name="Payen T."/>
            <person name="Noel B."/>
            <person name="Kuo A."/>
            <person name="Morin E."/>
            <person name="Chen J."/>
            <person name="Kohler A."/>
            <person name="Krizsan K."/>
            <person name="Balestrini R."/>
            <person name="Da Silva C."/>
            <person name="Montanini B."/>
            <person name="Hainaut M."/>
            <person name="Levati E."/>
            <person name="Barry K.W."/>
            <person name="Belfiori B."/>
            <person name="Cichocki N."/>
            <person name="Clum A."/>
            <person name="Dockter R.B."/>
            <person name="Fauchery L."/>
            <person name="Guy J."/>
            <person name="Iotti M."/>
            <person name="Le Tacon F."/>
            <person name="Lindquist E.A."/>
            <person name="Lipzen A."/>
            <person name="Malagnac F."/>
            <person name="Mello A."/>
            <person name="Molinier V."/>
            <person name="Miyauchi S."/>
            <person name="Poulain J."/>
            <person name="Riccioni C."/>
            <person name="Rubini A."/>
            <person name="Sitrit Y."/>
            <person name="Splivallo R."/>
            <person name="Traeger S."/>
            <person name="Wang M."/>
            <person name="Zifcakova L."/>
            <person name="Wipf D."/>
            <person name="Zambonelli A."/>
            <person name="Paolocci F."/>
            <person name="Nowrousian M."/>
            <person name="Ottonello S."/>
            <person name="Baldrian P."/>
            <person name="Spatafora J.W."/>
            <person name="Henrissat B."/>
            <person name="Nagy L.G."/>
            <person name="Aury J.M."/>
            <person name="Wincker P."/>
            <person name="Grigoriev I.V."/>
            <person name="Bonfante P."/>
            <person name="Martin F.M."/>
        </authorList>
    </citation>
    <scope>NUCLEOTIDE SEQUENCE [LARGE SCALE GENOMIC DNA]</scope>
    <source>
        <strain evidence="3 4">RN42</strain>
    </source>
</reference>
<evidence type="ECO:0000313" key="4">
    <source>
        <dbReference type="Proteomes" id="UP000275078"/>
    </source>
</evidence>
<dbReference type="EMBL" id="ML119690">
    <property type="protein sequence ID" value="RPA80232.1"/>
    <property type="molecule type" value="Genomic_DNA"/>
</dbReference>
<feature type="compositionally biased region" description="Polar residues" evidence="1">
    <location>
        <begin position="155"/>
        <end position="184"/>
    </location>
</feature>
<feature type="transmembrane region" description="Helical" evidence="2">
    <location>
        <begin position="577"/>
        <end position="602"/>
    </location>
</feature>
<dbReference type="AlphaFoldDB" id="A0A3N4I2A6"/>
<keyword evidence="2" id="KW-0812">Transmembrane</keyword>
<keyword evidence="4" id="KW-1185">Reference proteome</keyword>
<feature type="compositionally biased region" description="Polar residues" evidence="1">
    <location>
        <begin position="356"/>
        <end position="365"/>
    </location>
</feature>
<keyword evidence="2" id="KW-0472">Membrane</keyword>
<name>A0A3N4I2A6_ASCIM</name>
<proteinExistence type="predicted"/>
<feature type="region of interest" description="Disordered" evidence="1">
    <location>
        <begin position="1"/>
        <end position="205"/>
    </location>
</feature>
<protein>
    <submittedName>
        <fullName evidence="3">Uncharacterized protein</fullName>
    </submittedName>
</protein>
<evidence type="ECO:0000256" key="2">
    <source>
        <dbReference type="SAM" id="Phobius"/>
    </source>
</evidence>
<gene>
    <name evidence="3" type="ORF">BJ508DRAFT_362704</name>
</gene>
<evidence type="ECO:0000313" key="3">
    <source>
        <dbReference type="EMBL" id="RPA80232.1"/>
    </source>
</evidence>
<feature type="compositionally biased region" description="Basic and acidic residues" evidence="1">
    <location>
        <begin position="53"/>
        <end position="65"/>
    </location>
</feature>
<feature type="compositionally biased region" description="Low complexity" evidence="1">
    <location>
        <begin position="433"/>
        <end position="445"/>
    </location>
</feature>
<accession>A0A3N4I2A6</accession>
<feature type="compositionally biased region" description="Polar residues" evidence="1">
    <location>
        <begin position="111"/>
        <end position="121"/>
    </location>
</feature>
<feature type="region of interest" description="Disordered" evidence="1">
    <location>
        <begin position="351"/>
        <end position="450"/>
    </location>
</feature>
<evidence type="ECO:0000256" key="1">
    <source>
        <dbReference type="SAM" id="MobiDB-lite"/>
    </source>
</evidence>
<feature type="compositionally biased region" description="Polar residues" evidence="1">
    <location>
        <begin position="35"/>
        <end position="44"/>
    </location>
</feature>
<feature type="region of interest" description="Disordered" evidence="1">
    <location>
        <begin position="296"/>
        <end position="319"/>
    </location>
</feature>
<feature type="compositionally biased region" description="Basic residues" evidence="1">
    <location>
        <begin position="17"/>
        <end position="34"/>
    </location>
</feature>
<feature type="compositionally biased region" description="Low complexity" evidence="1">
    <location>
        <begin position="85"/>
        <end position="99"/>
    </location>
</feature>
<keyword evidence="2" id="KW-1133">Transmembrane helix</keyword>
<dbReference type="Proteomes" id="UP000275078">
    <property type="component" value="Unassembled WGS sequence"/>
</dbReference>
<organism evidence="3 4">
    <name type="scientific">Ascobolus immersus RN42</name>
    <dbReference type="NCBI Taxonomy" id="1160509"/>
    <lineage>
        <taxon>Eukaryota</taxon>
        <taxon>Fungi</taxon>
        <taxon>Dikarya</taxon>
        <taxon>Ascomycota</taxon>
        <taxon>Pezizomycotina</taxon>
        <taxon>Pezizomycetes</taxon>
        <taxon>Pezizales</taxon>
        <taxon>Ascobolaceae</taxon>
        <taxon>Ascobolus</taxon>
    </lineage>
</organism>